<dbReference type="AlphaFoldDB" id="A0A9D4PQV4"/>
<reference evidence="1" key="2">
    <citation type="submission" date="2021-09" db="EMBL/GenBank/DDBJ databases">
        <authorList>
            <person name="Jia N."/>
            <person name="Wang J."/>
            <person name="Shi W."/>
            <person name="Du L."/>
            <person name="Sun Y."/>
            <person name="Zhan W."/>
            <person name="Jiang J."/>
            <person name="Wang Q."/>
            <person name="Zhang B."/>
            <person name="Ji P."/>
            <person name="Sakyi L.B."/>
            <person name="Cui X."/>
            <person name="Yuan T."/>
            <person name="Jiang B."/>
            <person name="Yang W."/>
            <person name="Lam T.T.-Y."/>
            <person name="Chang Q."/>
            <person name="Ding S."/>
            <person name="Wang X."/>
            <person name="Zhu J."/>
            <person name="Ruan X."/>
            <person name="Zhao L."/>
            <person name="Wei J."/>
            <person name="Que T."/>
            <person name="Du C."/>
            <person name="Cheng J."/>
            <person name="Dai P."/>
            <person name="Han X."/>
            <person name="Huang E."/>
            <person name="Gao Y."/>
            <person name="Liu J."/>
            <person name="Shao H."/>
            <person name="Ye R."/>
            <person name="Li L."/>
            <person name="Wei W."/>
            <person name="Wang X."/>
            <person name="Wang C."/>
            <person name="Huo Q."/>
            <person name="Li W."/>
            <person name="Guo W."/>
            <person name="Chen H."/>
            <person name="Chen S."/>
            <person name="Zhou L."/>
            <person name="Zhou L."/>
            <person name="Ni X."/>
            <person name="Tian J."/>
            <person name="Zhou Y."/>
            <person name="Sheng Y."/>
            <person name="Liu T."/>
            <person name="Pan Y."/>
            <person name="Xia L."/>
            <person name="Li J."/>
            <person name="Zhao F."/>
            <person name="Cao W."/>
        </authorList>
    </citation>
    <scope>NUCLEOTIDE SEQUENCE</scope>
    <source>
        <strain evidence="1">Rsan-2018</strain>
        <tissue evidence="1">Larvae</tissue>
    </source>
</reference>
<accession>A0A9D4PQV4</accession>
<dbReference type="Proteomes" id="UP000821837">
    <property type="component" value="Chromosome 5"/>
</dbReference>
<evidence type="ECO:0000313" key="2">
    <source>
        <dbReference type="Proteomes" id="UP000821837"/>
    </source>
</evidence>
<evidence type="ECO:0000313" key="1">
    <source>
        <dbReference type="EMBL" id="KAH7951611.1"/>
    </source>
</evidence>
<comment type="caution">
    <text evidence="1">The sequence shown here is derived from an EMBL/GenBank/DDBJ whole genome shotgun (WGS) entry which is preliminary data.</text>
</comment>
<reference evidence="1" key="1">
    <citation type="journal article" date="2020" name="Cell">
        <title>Large-Scale Comparative Analyses of Tick Genomes Elucidate Their Genetic Diversity and Vector Capacities.</title>
        <authorList>
            <consortium name="Tick Genome and Microbiome Consortium (TIGMIC)"/>
            <person name="Jia N."/>
            <person name="Wang J."/>
            <person name="Shi W."/>
            <person name="Du L."/>
            <person name="Sun Y."/>
            <person name="Zhan W."/>
            <person name="Jiang J.F."/>
            <person name="Wang Q."/>
            <person name="Zhang B."/>
            <person name="Ji P."/>
            <person name="Bell-Sakyi L."/>
            <person name="Cui X.M."/>
            <person name="Yuan T.T."/>
            <person name="Jiang B.G."/>
            <person name="Yang W.F."/>
            <person name="Lam T.T."/>
            <person name="Chang Q.C."/>
            <person name="Ding S.J."/>
            <person name="Wang X.J."/>
            <person name="Zhu J.G."/>
            <person name="Ruan X.D."/>
            <person name="Zhao L."/>
            <person name="Wei J.T."/>
            <person name="Ye R.Z."/>
            <person name="Que T.C."/>
            <person name="Du C.H."/>
            <person name="Zhou Y.H."/>
            <person name="Cheng J.X."/>
            <person name="Dai P.F."/>
            <person name="Guo W.B."/>
            <person name="Han X.H."/>
            <person name="Huang E.J."/>
            <person name="Li L.F."/>
            <person name="Wei W."/>
            <person name="Gao Y.C."/>
            <person name="Liu J.Z."/>
            <person name="Shao H.Z."/>
            <person name="Wang X."/>
            <person name="Wang C.C."/>
            <person name="Yang T.C."/>
            <person name="Huo Q.B."/>
            <person name="Li W."/>
            <person name="Chen H.Y."/>
            <person name="Chen S.E."/>
            <person name="Zhou L.G."/>
            <person name="Ni X.B."/>
            <person name="Tian J.H."/>
            <person name="Sheng Y."/>
            <person name="Liu T."/>
            <person name="Pan Y.S."/>
            <person name="Xia L.Y."/>
            <person name="Li J."/>
            <person name="Zhao F."/>
            <person name="Cao W.C."/>
        </authorList>
    </citation>
    <scope>NUCLEOTIDE SEQUENCE</scope>
    <source>
        <strain evidence="1">Rsan-2018</strain>
    </source>
</reference>
<protein>
    <submittedName>
        <fullName evidence="1">Uncharacterized protein</fullName>
    </submittedName>
</protein>
<name>A0A9D4PQV4_RHISA</name>
<organism evidence="1 2">
    <name type="scientific">Rhipicephalus sanguineus</name>
    <name type="common">Brown dog tick</name>
    <name type="synonym">Ixodes sanguineus</name>
    <dbReference type="NCBI Taxonomy" id="34632"/>
    <lineage>
        <taxon>Eukaryota</taxon>
        <taxon>Metazoa</taxon>
        <taxon>Ecdysozoa</taxon>
        <taxon>Arthropoda</taxon>
        <taxon>Chelicerata</taxon>
        <taxon>Arachnida</taxon>
        <taxon>Acari</taxon>
        <taxon>Parasitiformes</taxon>
        <taxon>Ixodida</taxon>
        <taxon>Ixodoidea</taxon>
        <taxon>Ixodidae</taxon>
        <taxon>Rhipicephalinae</taxon>
        <taxon>Rhipicephalus</taxon>
        <taxon>Rhipicephalus</taxon>
    </lineage>
</organism>
<gene>
    <name evidence="1" type="ORF">HPB52_010914</name>
</gene>
<proteinExistence type="predicted"/>
<keyword evidence="2" id="KW-1185">Reference proteome</keyword>
<sequence>MEVIPCLHGLSHNLKNTAKRQAIQVVRSAPLKGRMVRRRDNNDKVETRCELLLCIHAENGEVCKNAYLWGYEAPLAECVDGYRCDPDTGKCRLASQINWHPFDN</sequence>
<dbReference type="EMBL" id="JABSTV010001251">
    <property type="protein sequence ID" value="KAH7951611.1"/>
    <property type="molecule type" value="Genomic_DNA"/>
</dbReference>